<sequence>MFGSWTVYRGGNVALQQTLIIHPPGICKSPRKGLATG</sequence>
<reference evidence="1 2" key="1">
    <citation type="journal article" date="2015" name="Int. J. Syst. Evol. Microbiol.">
        <title>Erythrobacter atlanticus sp. nov., a bacterium from ocean sediment able to degrade polycyclic aromatic hydrocarbons.</title>
        <authorList>
            <person name="Zhuang L."/>
            <person name="Liu Y."/>
            <person name="Wang L."/>
            <person name="Wang W."/>
            <person name="Shao Z."/>
        </authorList>
    </citation>
    <scope>NUCLEOTIDE SEQUENCE [LARGE SCALE GENOMIC DNA]</scope>
    <source>
        <strain evidence="2">s21-N3</strain>
    </source>
</reference>
<organism evidence="1 2">
    <name type="scientific">Aurantiacibacter atlanticus</name>
    <dbReference type="NCBI Taxonomy" id="1648404"/>
    <lineage>
        <taxon>Bacteria</taxon>
        <taxon>Pseudomonadati</taxon>
        <taxon>Pseudomonadota</taxon>
        <taxon>Alphaproteobacteria</taxon>
        <taxon>Sphingomonadales</taxon>
        <taxon>Erythrobacteraceae</taxon>
        <taxon>Aurantiacibacter</taxon>
    </lineage>
</organism>
<dbReference type="EMBL" id="CP011310">
    <property type="protein sequence ID" value="ANC50501.1"/>
    <property type="molecule type" value="Genomic_DNA"/>
</dbReference>
<name>A0A161I4A4_9SPHN</name>
<dbReference type="AlphaFoldDB" id="A0A161I4A4"/>
<proteinExistence type="predicted"/>
<keyword evidence="2" id="KW-1185">Reference proteome</keyword>
<gene>
    <name evidence="1" type="ORF">CP97_14815</name>
</gene>
<protein>
    <submittedName>
        <fullName evidence="1">Uncharacterized protein</fullName>
    </submittedName>
</protein>
<dbReference type="Proteomes" id="UP000059113">
    <property type="component" value="Chromosome"/>
</dbReference>
<reference evidence="2" key="2">
    <citation type="submission" date="2015-04" db="EMBL/GenBank/DDBJ databases">
        <title>The complete genome sequence of Erythrobacter sp. s21-N3.</title>
        <authorList>
            <person name="Zhuang L."/>
            <person name="Liu Y."/>
            <person name="Shao Z."/>
        </authorList>
    </citation>
    <scope>NUCLEOTIDE SEQUENCE [LARGE SCALE GENOMIC DNA]</scope>
    <source>
        <strain evidence="2">s21-N3</strain>
    </source>
</reference>
<dbReference type="KEGG" id="ery:CP97_14815"/>
<evidence type="ECO:0000313" key="1">
    <source>
        <dbReference type="EMBL" id="ANC50501.1"/>
    </source>
</evidence>
<evidence type="ECO:0000313" key="2">
    <source>
        <dbReference type="Proteomes" id="UP000059113"/>
    </source>
</evidence>
<accession>A0A161I4A4</accession>